<feature type="transmembrane region" description="Helical" evidence="7">
    <location>
        <begin position="407"/>
        <end position="426"/>
    </location>
</feature>
<evidence type="ECO:0000313" key="9">
    <source>
        <dbReference type="Proteomes" id="UP000000954"/>
    </source>
</evidence>
<proteinExistence type="predicted"/>
<dbReference type="GO" id="GO:0015297">
    <property type="term" value="F:antiporter activity"/>
    <property type="evidence" value="ECO:0007669"/>
    <property type="project" value="InterPro"/>
</dbReference>
<dbReference type="PIRSF" id="PIRSF006603">
    <property type="entry name" value="DinF"/>
    <property type="match status" value="1"/>
</dbReference>
<sequence length="456" mass="48240">MLDRADFKVYIHYIIPSIASFLLTGIYSIVDGLFVGHAVGDAGLAGINVAWPLVAFMMAIGTGVGMGGAVISSIYAGIGDLRSSNRAIAHTLSMLALATPLVMVVLFCFGQQLIYLFGGRDEILSQSQSYLSVMTWGSLFQIMASGCIPLMRNKGRVVAAMVILVISGLLNVALDFALVMLAGWGVAGAGLATVIAQAFVFICGLAFFLKRENRPRSRDFALDGEFLSRTLKGGFAPFALTLLPEVTTIVMNMATEAHGGATAQSAFAVISYVAVAIQWIIQGVNDGSQPLVSLRFGEGKLSTMRALRHTNYVFAVGIGLAGMVALYVLRVPLAVVFGISPQTSEVFYHGVALFSLALGFYGITHATTSFFYAVESSRNATIVILGEVVFVVFFAAVLPLFLGLDGVWLAVVATQACLAVLAVALLRHSRGNIAQAAARHVEKHAELAGQAAESNA</sequence>
<dbReference type="RefSeq" id="WP_012802784.1">
    <property type="nucleotide sequence ID" value="NC_013170.1"/>
</dbReference>
<comment type="subcellular location">
    <subcellularLocation>
        <location evidence="1">Cell membrane</location>
        <topology evidence="1">Multi-pass membrane protein</topology>
    </subcellularLocation>
</comment>
<protein>
    <submittedName>
        <fullName evidence="8">Na+-driven multidrug efflux pump</fullName>
    </submittedName>
</protein>
<dbReference type="PANTHER" id="PTHR43823">
    <property type="entry name" value="SPORULATION PROTEIN YKVU"/>
    <property type="match status" value="1"/>
</dbReference>
<evidence type="ECO:0000256" key="4">
    <source>
        <dbReference type="ARBA" id="ARBA00022692"/>
    </source>
</evidence>
<dbReference type="KEGG" id="ccu:Ccur_03710"/>
<keyword evidence="6 7" id="KW-0472">Membrane</keyword>
<dbReference type="HOGENOM" id="CLU_012893_0_2_11"/>
<reference evidence="8 9" key="1">
    <citation type="journal article" date="2009" name="Stand. Genomic Sci.">
        <title>Complete genome sequence of Cryptobacterium curtum type strain (12-3).</title>
        <authorList>
            <person name="Mavrommatis K."/>
            <person name="Pukall R."/>
            <person name="Rohde C."/>
            <person name="Chen F."/>
            <person name="Sims D."/>
            <person name="Brettin T."/>
            <person name="Kuske C."/>
            <person name="Detter J.C."/>
            <person name="Han C."/>
            <person name="Lapidus A."/>
            <person name="Copeland A."/>
            <person name="Glavina Del Rio T."/>
            <person name="Nolan M."/>
            <person name="Lucas S."/>
            <person name="Tice H."/>
            <person name="Cheng J.F."/>
            <person name="Bruce D."/>
            <person name="Goodwin L."/>
            <person name="Pitluck S."/>
            <person name="Ovchinnikova G."/>
            <person name="Pati A."/>
            <person name="Ivanova N."/>
            <person name="Chen A."/>
            <person name="Palaniappan K."/>
            <person name="Chain P."/>
            <person name="D'haeseleer P."/>
            <person name="Goker M."/>
            <person name="Bristow J."/>
            <person name="Eisen J.A."/>
            <person name="Markowitz V."/>
            <person name="Hugenholtz P."/>
            <person name="Rohde M."/>
            <person name="Klenk H.P."/>
            <person name="Kyrpides N.C."/>
        </authorList>
    </citation>
    <scope>NUCLEOTIDE SEQUENCE [LARGE SCALE GENOMIC DNA]</scope>
    <source>
        <strain evidence="9">ATCC 700683 / DSM 15641 / 12-3</strain>
    </source>
</reference>
<evidence type="ECO:0000256" key="6">
    <source>
        <dbReference type="ARBA" id="ARBA00023136"/>
    </source>
</evidence>
<keyword evidence="2" id="KW-0813">Transport</keyword>
<evidence type="ECO:0000256" key="2">
    <source>
        <dbReference type="ARBA" id="ARBA00022448"/>
    </source>
</evidence>
<organism evidence="8 9">
    <name type="scientific">Cryptobacterium curtum (strain ATCC 700683 / DSM 15641 / CCUG 43107 / 12-3)</name>
    <dbReference type="NCBI Taxonomy" id="469378"/>
    <lineage>
        <taxon>Bacteria</taxon>
        <taxon>Bacillati</taxon>
        <taxon>Actinomycetota</taxon>
        <taxon>Coriobacteriia</taxon>
        <taxon>Eggerthellales</taxon>
        <taxon>Eggerthellaceae</taxon>
        <taxon>Cryptobacterium</taxon>
    </lineage>
</organism>
<dbReference type="AlphaFoldDB" id="C7MMF6"/>
<evidence type="ECO:0000313" key="8">
    <source>
        <dbReference type="EMBL" id="ACU94096.1"/>
    </source>
</evidence>
<dbReference type="InterPro" id="IPR051327">
    <property type="entry name" value="MATE_MepA_subfamily"/>
</dbReference>
<dbReference type="STRING" id="469378.Ccur_03710"/>
<dbReference type="Pfam" id="PF01554">
    <property type="entry name" value="MatE"/>
    <property type="match status" value="1"/>
</dbReference>
<feature type="transmembrane region" description="Helical" evidence="7">
    <location>
        <begin position="9"/>
        <end position="30"/>
    </location>
</feature>
<feature type="transmembrane region" description="Helical" evidence="7">
    <location>
        <begin position="157"/>
        <end position="181"/>
    </location>
</feature>
<evidence type="ECO:0000256" key="5">
    <source>
        <dbReference type="ARBA" id="ARBA00022989"/>
    </source>
</evidence>
<keyword evidence="4 7" id="KW-0812">Transmembrane</keyword>
<dbReference type="GO" id="GO:0042910">
    <property type="term" value="F:xenobiotic transmembrane transporter activity"/>
    <property type="evidence" value="ECO:0007669"/>
    <property type="project" value="InterPro"/>
</dbReference>
<dbReference type="EMBL" id="CP001682">
    <property type="protein sequence ID" value="ACU94096.1"/>
    <property type="molecule type" value="Genomic_DNA"/>
</dbReference>
<dbReference type="InterPro" id="IPR048279">
    <property type="entry name" value="MdtK-like"/>
</dbReference>
<feature type="transmembrane region" description="Helical" evidence="7">
    <location>
        <begin position="346"/>
        <end position="373"/>
    </location>
</feature>
<evidence type="ECO:0000256" key="1">
    <source>
        <dbReference type="ARBA" id="ARBA00004651"/>
    </source>
</evidence>
<evidence type="ECO:0000256" key="3">
    <source>
        <dbReference type="ARBA" id="ARBA00022475"/>
    </source>
</evidence>
<keyword evidence="5 7" id="KW-1133">Transmembrane helix</keyword>
<keyword evidence="3" id="KW-1003">Cell membrane</keyword>
<feature type="transmembrane region" description="Helical" evidence="7">
    <location>
        <begin position="187"/>
        <end position="209"/>
    </location>
</feature>
<feature type="transmembrane region" description="Helical" evidence="7">
    <location>
        <begin position="380"/>
        <end position="401"/>
    </location>
</feature>
<feature type="transmembrane region" description="Helical" evidence="7">
    <location>
        <begin position="312"/>
        <end position="340"/>
    </location>
</feature>
<feature type="transmembrane region" description="Helical" evidence="7">
    <location>
        <begin position="130"/>
        <end position="150"/>
    </location>
</feature>
<keyword evidence="9" id="KW-1185">Reference proteome</keyword>
<dbReference type="Proteomes" id="UP000000954">
    <property type="component" value="Chromosome"/>
</dbReference>
<dbReference type="GO" id="GO:0005886">
    <property type="term" value="C:plasma membrane"/>
    <property type="evidence" value="ECO:0007669"/>
    <property type="project" value="UniProtKB-SubCell"/>
</dbReference>
<gene>
    <name evidence="8" type="ordered locus">Ccur_03710</name>
</gene>
<accession>C7MMF6</accession>
<name>C7MMF6_CRYCD</name>
<evidence type="ECO:0000256" key="7">
    <source>
        <dbReference type="SAM" id="Phobius"/>
    </source>
</evidence>
<dbReference type="eggNOG" id="COG0534">
    <property type="taxonomic scope" value="Bacteria"/>
</dbReference>
<dbReference type="PANTHER" id="PTHR43823:SF3">
    <property type="entry name" value="MULTIDRUG EXPORT PROTEIN MEPA"/>
    <property type="match status" value="1"/>
</dbReference>
<feature type="transmembrane region" description="Helical" evidence="7">
    <location>
        <begin position="50"/>
        <end position="75"/>
    </location>
</feature>
<dbReference type="InterPro" id="IPR002528">
    <property type="entry name" value="MATE_fam"/>
</dbReference>
<feature type="transmembrane region" description="Helical" evidence="7">
    <location>
        <begin position="95"/>
        <end position="118"/>
    </location>
</feature>